<dbReference type="InterPro" id="IPR036388">
    <property type="entry name" value="WH-like_DNA-bd_sf"/>
</dbReference>
<comment type="similarity">
    <text evidence="1">Belongs to the LysR transcriptional regulatory family.</text>
</comment>
<evidence type="ECO:0000256" key="4">
    <source>
        <dbReference type="ARBA" id="ARBA00023163"/>
    </source>
</evidence>
<dbReference type="InterPro" id="IPR000847">
    <property type="entry name" value="LysR_HTH_N"/>
</dbReference>
<dbReference type="SUPFAM" id="SSF46785">
    <property type="entry name" value="Winged helix' DNA-binding domain"/>
    <property type="match status" value="1"/>
</dbReference>
<evidence type="ECO:0000256" key="1">
    <source>
        <dbReference type="ARBA" id="ARBA00009437"/>
    </source>
</evidence>
<dbReference type="InterPro" id="IPR036390">
    <property type="entry name" value="WH_DNA-bd_sf"/>
</dbReference>
<feature type="domain" description="HTH lysR-type" evidence="5">
    <location>
        <begin position="1"/>
        <end position="58"/>
    </location>
</feature>
<keyword evidence="3" id="KW-0238">DNA-binding</keyword>
<dbReference type="Gene3D" id="1.10.10.10">
    <property type="entry name" value="Winged helix-like DNA-binding domain superfamily/Winged helix DNA-binding domain"/>
    <property type="match status" value="1"/>
</dbReference>
<comment type="caution">
    <text evidence="6">The sequence shown here is derived from an EMBL/GenBank/DDBJ whole genome shotgun (WGS) entry which is preliminary data.</text>
</comment>
<keyword evidence="7" id="KW-1185">Reference proteome</keyword>
<accession>A0ABW3AED6</accession>
<evidence type="ECO:0000256" key="2">
    <source>
        <dbReference type="ARBA" id="ARBA00023015"/>
    </source>
</evidence>
<keyword evidence="4" id="KW-0804">Transcription</keyword>
<evidence type="ECO:0000259" key="5">
    <source>
        <dbReference type="PROSITE" id="PS50931"/>
    </source>
</evidence>
<dbReference type="EMBL" id="JBHTHM010002923">
    <property type="protein sequence ID" value="MFD0788599.1"/>
    <property type="molecule type" value="Genomic_DNA"/>
</dbReference>
<evidence type="ECO:0000313" key="6">
    <source>
        <dbReference type="EMBL" id="MFD0788599.1"/>
    </source>
</evidence>
<keyword evidence="2" id="KW-0805">Transcription regulation</keyword>
<evidence type="ECO:0000256" key="3">
    <source>
        <dbReference type="ARBA" id="ARBA00023125"/>
    </source>
</evidence>
<dbReference type="PRINTS" id="PR00039">
    <property type="entry name" value="HTHLYSR"/>
</dbReference>
<evidence type="ECO:0000313" key="7">
    <source>
        <dbReference type="Proteomes" id="UP001597053"/>
    </source>
</evidence>
<dbReference type="PANTHER" id="PTHR30346">
    <property type="entry name" value="TRANSCRIPTIONAL DUAL REGULATOR HCAR-RELATED"/>
    <property type="match status" value="1"/>
</dbReference>
<organism evidence="6 7">
    <name type="scientific">Micromonospora azadirachtae</name>
    <dbReference type="NCBI Taxonomy" id="1970735"/>
    <lineage>
        <taxon>Bacteria</taxon>
        <taxon>Bacillati</taxon>
        <taxon>Actinomycetota</taxon>
        <taxon>Actinomycetes</taxon>
        <taxon>Micromonosporales</taxon>
        <taxon>Micromonosporaceae</taxon>
        <taxon>Micromonospora</taxon>
    </lineage>
</organism>
<feature type="non-terminal residue" evidence="6">
    <location>
        <position position="80"/>
    </location>
</feature>
<dbReference type="PANTHER" id="PTHR30346:SF28">
    <property type="entry name" value="HTH-TYPE TRANSCRIPTIONAL REGULATOR CYNR"/>
    <property type="match status" value="1"/>
</dbReference>
<name>A0ABW3AED6_9ACTN</name>
<reference evidence="7" key="1">
    <citation type="journal article" date="2019" name="Int. J. Syst. Evol. Microbiol.">
        <title>The Global Catalogue of Microorganisms (GCM) 10K type strain sequencing project: providing services to taxonomists for standard genome sequencing and annotation.</title>
        <authorList>
            <consortium name="The Broad Institute Genomics Platform"/>
            <consortium name="The Broad Institute Genome Sequencing Center for Infectious Disease"/>
            <person name="Wu L."/>
            <person name="Ma J."/>
        </authorList>
    </citation>
    <scope>NUCLEOTIDE SEQUENCE [LARGE SCALE GENOMIC DNA]</scope>
    <source>
        <strain evidence="7">JCM 32148</strain>
    </source>
</reference>
<sequence>MELRHLEYFVAVAAERSFTRAANRLHVVQSAVSAAISSLERELGSTLFERSAQRVDLTEAGEALLPQARATLDAAQAARD</sequence>
<proteinExistence type="inferred from homology"/>
<dbReference type="PROSITE" id="PS50931">
    <property type="entry name" value="HTH_LYSR"/>
    <property type="match status" value="1"/>
</dbReference>
<dbReference type="Proteomes" id="UP001597053">
    <property type="component" value="Unassembled WGS sequence"/>
</dbReference>
<gene>
    <name evidence="6" type="ORF">ACFQZ8_32180</name>
</gene>
<dbReference type="Pfam" id="PF00126">
    <property type="entry name" value="HTH_1"/>
    <property type="match status" value="1"/>
</dbReference>
<protein>
    <submittedName>
        <fullName evidence="6">LysR family transcriptional regulator</fullName>
    </submittedName>
</protein>